<protein>
    <submittedName>
        <fullName evidence="1">YgiT-type zinc finger domain-containing protein</fullName>
    </submittedName>
</protein>
<dbReference type="CDD" id="cd12870">
    <property type="entry name" value="MqsA"/>
    <property type="match status" value="1"/>
</dbReference>
<gene>
    <name evidence="1" type="ORF">A2042_04635</name>
</gene>
<proteinExistence type="predicted"/>
<dbReference type="Gene3D" id="3.10.20.860">
    <property type="match status" value="1"/>
</dbReference>
<dbReference type="EMBL" id="MGDB01000047">
    <property type="protein sequence ID" value="OGL42439.1"/>
    <property type="molecule type" value="Genomic_DNA"/>
</dbReference>
<dbReference type="NCBIfam" id="TIGR03831">
    <property type="entry name" value="YgiT_finger"/>
    <property type="match status" value="1"/>
</dbReference>
<sequence length="73" mass="8332">MNCHVCGSKMDETITDLPFKVRDTSIVIVKDMPVLQCQSCREYLLKDSIMQRLENILKAADRSVELEIVKFAA</sequence>
<evidence type="ECO:0000313" key="1">
    <source>
        <dbReference type="EMBL" id="OGL42439.1"/>
    </source>
</evidence>
<dbReference type="Proteomes" id="UP000178526">
    <property type="component" value="Unassembled WGS sequence"/>
</dbReference>
<accession>A0A1F7RLK1</accession>
<reference evidence="1 2" key="1">
    <citation type="journal article" date="2016" name="Nat. Commun.">
        <title>Thousands of microbial genomes shed light on interconnected biogeochemical processes in an aquifer system.</title>
        <authorList>
            <person name="Anantharaman K."/>
            <person name="Brown C.T."/>
            <person name="Hug L.A."/>
            <person name="Sharon I."/>
            <person name="Castelle C.J."/>
            <person name="Probst A.J."/>
            <person name="Thomas B.C."/>
            <person name="Singh A."/>
            <person name="Wilkins M.J."/>
            <person name="Karaoz U."/>
            <person name="Brodie E.L."/>
            <person name="Williams K.H."/>
            <person name="Hubbard S.S."/>
            <person name="Banfield J.F."/>
        </authorList>
    </citation>
    <scope>NUCLEOTIDE SEQUENCE [LARGE SCALE GENOMIC DNA]</scope>
</reference>
<organism evidence="1 2">
    <name type="scientific">Candidatus Schekmanbacteria bacterium GWA2_38_11</name>
    <dbReference type="NCBI Taxonomy" id="1817876"/>
    <lineage>
        <taxon>Bacteria</taxon>
        <taxon>Candidatus Schekmaniibacteriota</taxon>
    </lineage>
</organism>
<comment type="caution">
    <text evidence="1">The sequence shown here is derived from an EMBL/GenBank/DDBJ whole genome shotgun (WGS) entry which is preliminary data.</text>
</comment>
<dbReference type="InterPro" id="IPR022453">
    <property type="entry name" value="Znf_MqsA-type"/>
</dbReference>
<name>A0A1F7RLK1_9BACT</name>
<dbReference type="AlphaFoldDB" id="A0A1F7RLK1"/>
<evidence type="ECO:0000313" key="2">
    <source>
        <dbReference type="Proteomes" id="UP000178526"/>
    </source>
</evidence>